<comment type="subunit">
    <text evidence="7">Microtubule inner protein component of sperm flagellar doublet microtubules.</text>
</comment>
<evidence type="ECO:0000259" key="8">
    <source>
        <dbReference type="Pfam" id="PF10629"/>
    </source>
</evidence>
<protein>
    <submittedName>
        <fullName evidence="9">UPF0605 protein FAM166A</fullName>
    </submittedName>
</protein>
<comment type="subcellular location">
    <subcellularLocation>
        <location evidence="1">Cytoplasm</location>
        <location evidence="1">Cytoskeleton</location>
        <location evidence="1">Flagellum axoneme</location>
    </subcellularLocation>
</comment>
<dbReference type="Pfam" id="PF10629">
    <property type="entry name" value="CMI2B-like"/>
    <property type="match status" value="1"/>
</dbReference>
<evidence type="ECO:0000256" key="1">
    <source>
        <dbReference type="ARBA" id="ARBA00004611"/>
    </source>
</evidence>
<comment type="similarity">
    <text evidence="6">Belongs to the CIMIP2 family.</text>
</comment>
<dbReference type="PANTHER" id="PTHR47299:SF1">
    <property type="entry name" value="PROTEIN FAM166A"/>
    <property type="match status" value="1"/>
</dbReference>
<dbReference type="AlphaFoldDB" id="G5BFZ2"/>
<evidence type="ECO:0000256" key="5">
    <source>
        <dbReference type="ARBA" id="ARBA00023273"/>
    </source>
</evidence>
<dbReference type="GO" id="GO:0015630">
    <property type="term" value="C:microtubule cytoskeleton"/>
    <property type="evidence" value="ECO:0007669"/>
    <property type="project" value="UniProtKB-ARBA"/>
</dbReference>
<evidence type="ECO:0000256" key="4">
    <source>
        <dbReference type="ARBA" id="ARBA00023212"/>
    </source>
</evidence>
<keyword evidence="3" id="KW-0282">Flagellum</keyword>
<evidence type="ECO:0000256" key="6">
    <source>
        <dbReference type="ARBA" id="ARBA00035661"/>
    </source>
</evidence>
<dbReference type="EMBL" id="JH170063">
    <property type="protein sequence ID" value="EHB08203.1"/>
    <property type="molecule type" value="Genomic_DNA"/>
</dbReference>
<accession>G5BFZ2</accession>
<sequence>MVTRVQLSSGPARAQWGSYAGFYPQLRYQVGNTYGRTTAQLLTDPSVRKSPCSVLSPTCKPKFTEDFSKSKPPWVSCRDLAEPHTPHYTGLKPYRNFEILGKLPPQEVDAQGPEGAENTSRQVALAAGFMPLYHCRRDEHPPSAHQLETLDVDRFQGLPQLDHPNLIQRKAISGYAGFIPQFTWVMGMNYRDEVTQAMDEFDKNQFLSRNPVCPLGKRLPRTHWPHTTIYSGQGLLPFYMGFVPSAEALLLCSHAMTFGNSTRKAYQKGLERRNHTL</sequence>
<dbReference type="GO" id="GO:0005929">
    <property type="term" value="C:cilium"/>
    <property type="evidence" value="ECO:0007669"/>
    <property type="project" value="UniProtKB-ARBA"/>
</dbReference>
<evidence type="ECO:0000313" key="10">
    <source>
        <dbReference type="Proteomes" id="UP000006813"/>
    </source>
</evidence>
<name>G5BFZ2_HETGA</name>
<feature type="domain" description="Ciliary microtubule inner protein 2A-C-like" evidence="8">
    <location>
        <begin position="19"/>
        <end position="44"/>
    </location>
</feature>
<dbReference type="Proteomes" id="UP000006813">
    <property type="component" value="Unassembled WGS sequence"/>
</dbReference>
<evidence type="ECO:0000256" key="3">
    <source>
        <dbReference type="ARBA" id="ARBA00022846"/>
    </source>
</evidence>
<evidence type="ECO:0000313" key="9">
    <source>
        <dbReference type="EMBL" id="EHB08203.1"/>
    </source>
</evidence>
<dbReference type="InterPro" id="IPR052683">
    <property type="entry name" value="CIMIP2A"/>
</dbReference>
<dbReference type="InParanoid" id="G5BFZ2"/>
<gene>
    <name evidence="9" type="ORF">GW7_03925</name>
</gene>
<dbReference type="FunCoup" id="G5BFZ2">
    <property type="interactions" value="12"/>
</dbReference>
<dbReference type="PANTHER" id="PTHR47299">
    <property type="entry name" value="PROTEIN FAM166A"/>
    <property type="match status" value="1"/>
</dbReference>
<dbReference type="GO" id="GO:0005634">
    <property type="term" value="C:nucleus"/>
    <property type="evidence" value="ECO:0007669"/>
    <property type="project" value="TreeGrafter"/>
</dbReference>
<evidence type="ECO:0000256" key="7">
    <source>
        <dbReference type="ARBA" id="ARBA00046435"/>
    </source>
</evidence>
<keyword evidence="5" id="KW-0966">Cell projection</keyword>
<keyword evidence="3" id="KW-0969">Cilium</keyword>
<dbReference type="InterPro" id="IPR018902">
    <property type="entry name" value="CMI2A-C-like_dom"/>
</dbReference>
<organism evidence="9 10">
    <name type="scientific">Heterocephalus glaber</name>
    <name type="common">Naked mole rat</name>
    <dbReference type="NCBI Taxonomy" id="10181"/>
    <lineage>
        <taxon>Eukaryota</taxon>
        <taxon>Metazoa</taxon>
        <taxon>Chordata</taxon>
        <taxon>Craniata</taxon>
        <taxon>Vertebrata</taxon>
        <taxon>Euteleostomi</taxon>
        <taxon>Mammalia</taxon>
        <taxon>Eutheria</taxon>
        <taxon>Euarchontoglires</taxon>
        <taxon>Glires</taxon>
        <taxon>Rodentia</taxon>
        <taxon>Hystricomorpha</taxon>
        <taxon>Bathyergidae</taxon>
        <taxon>Heterocephalus</taxon>
    </lineage>
</organism>
<keyword evidence="4" id="KW-0206">Cytoskeleton</keyword>
<reference evidence="9 10" key="1">
    <citation type="journal article" date="2011" name="Nature">
        <title>Genome sequencing reveals insights into physiology and longevity of the naked mole rat.</title>
        <authorList>
            <person name="Kim E.B."/>
            <person name="Fang X."/>
            <person name="Fushan A.A."/>
            <person name="Huang Z."/>
            <person name="Lobanov A.V."/>
            <person name="Han L."/>
            <person name="Marino S.M."/>
            <person name="Sun X."/>
            <person name="Turanov A.A."/>
            <person name="Yang P."/>
            <person name="Yim S.H."/>
            <person name="Zhao X."/>
            <person name="Kasaikina M.V."/>
            <person name="Stoletzki N."/>
            <person name="Peng C."/>
            <person name="Polak P."/>
            <person name="Xiong Z."/>
            <person name="Kiezun A."/>
            <person name="Zhu Y."/>
            <person name="Chen Y."/>
            <person name="Kryukov G.V."/>
            <person name="Zhang Q."/>
            <person name="Peshkin L."/>
            <person name="Yang L."/>
            <person name="Bronson R.T."/>
            <person name="Buffenstein R."/>
            <person name="Wang B."/>
            <person name="Han C."/>
            <person name="Li Q."/>
            <person name="Chen L."/>
            <person name="Zhao W."/>
            <person name="Sunyaev S.R."/>
            <person name="Park T.J."/>
            <person name="Zhang G."/>
            <person name="Wang J."/>
            <person name="Gladyshev V.N."/>
        </authorList>
    </citation>
    <scope>NUCLEOTIDE SEQUENCE [LARGE SCALE GENOMIC DNA]</scope>
</reference>
<proteinExistence type="inferred from homology"/>
<evidence type="ECO:0000256" key="2">
    <source>
        <dbReference type="ARBA" id="ARBA00022490"/>
    </source>
</evidence>
<keyword evidence="2" id="KW-0963">Cytoplasm</keyword>